<gene>
    <name evidence="2" type="ORF">BJY16_002232</name>
</gene>
<comment type="caution">
    <text evidence="2">The sequence shown here is derived from an EMBL/GenBank/DDBJ whole genome shotgun (WGS) entry which is preliminary data.</text>
</comment>
<keyword evidence="3" id="KW-1185">Reference proteome</keyword>
<name>A0A7W7GUY2_9ACTN</name>
<dbReference type="Gene3D" id="2.60.40.10">
    <property type="entry name" value="Immunoglobulins"/>
    <property type="match status" value="2"/>
</dbReference>
<evidence type="ECO:0000256" key="1">
    <source>
        <dbReference type="SAM" id="SignalP"/>
    </source>
</evidence>
<proteinExistence type="predicted"/>
<protein>
    <recommendedName>
        <fullName evidence="4">Fibronectin type-III domain-containing protein</fullName>
    </recommendedName>
</protein>
<organism evidence="2 3">
    <name type="scientific">Actinoplanes octamycinicus</name>
    <dbReference type="NCBI Taxonomy" id="135948"/>
    <lineage>
        <taxon>Bacteria</taxon>
        <taxon>Bacillati</taxon>
        <taxon>Actinomycetota</taxon>
        <taxon>Actinomycetes</taxon>
        <taxon>Micromonosporales</taxon>
        <taxon>Micromonosporaceae</taxon>
        <taxon>Actinoplanes</taxon>
    </lineage>
</organism>
<dbReference type="RefSeq" id="WP_185039376.1">
    <property type="nucleotide sequence ID" value="NZ_BAABFG010000005.1"/>
</dbReference>
<keyword evidence="1" id="KW-0732">Signal</keyword>
<feature type="chain" id="PRO_5030560691" description="Fibronectin type-III domain-containing protein" evidence="1">
    <location>
        <begin position="30"/>
        <end position="420"/>
    </location>
</feature>
<dbReference type="AlphaFoldDB" id="A0A7W7GUY2"/>
<accession>A0A7W7GUY2</accession>
<dbReference type="GO" id="GO:0005975">
    <property type="term" value="P:carbohydrate metabolic process"/>
    <property type="evidence" value="ECO:0007669"/>
    <property type="project" value="UniProtKB-ARBA"/>
</dbReference>
<dbReference type="EMBL" id="JACHNB010000001">
    <property type="protein sequence ID" value="MBB4738773.1"/>
    <property type="molecule type" value="Genomic_DNA"/>
</dbReference>
<dbReference type="Proteomes" id="UP000546162">
    <property type="component" value="Unassembled WGS sequence"/>
</dbReference>
<evidence type="ECO:0000313" key="3">
    <source>
        <dbReference type="Proteomes" id="UP000546162"/>
    </source>
</evidence>
<evidence type="ECO:0000313" key="2">
    <source>
        <dbReference type="EMBL" id="MBB4738773.1"/>
    </source>
</evidence>
<evidence type="ECO:0008006" key="4">
    <source>
        <dbReference type="Google" id="ProtNLM"/>
    </source>
</evidence>
<reference evidence="2 3" key="1">
    <citation type="submission" date="2020-08" db="EMBL/GenBank/DDBJ databases">
        <title>Sequencing the genomes of 1000 actinobacteria strains.</title>
        <authorList>
            <person name="Klenk H.-P."/>
        </authorList>
    </citation>
    <scope>NUCLEOTIDE SEQUENCE [LARGE SCALE GENOMIC DNA]</scope>
    <source>
        <strain evidence="2 3">DSM 45809</strain>
    </source>
</reference>
<sequence>MRLPRAASAIPAAGLAAVTLLADPGVAFAAWAAHGTGQALARATGLTSVTGVTATATGSSVRVDWLPAGLTSGTAAAGYRVVRYAPGSSTPETIGAGCSGLRESTGCTETSVPDGTWQYAVRAVQGGWSGRAGVAAPVTVATVVTPGAAAVTFPAAGSKHGPATWAKNCTGFCGTATPSNGSSLSTVQVSIQRSGGGYWTGSAFTGAAEQFLSATGSLATWQIPFPFGNFADGDYVLHVVTTDTAGRTASTTSTFRVDATPPAMVDVQAVNRSGGTAGRIEAGDTLELTYSEPIDPASVVTGWTGVPSQPIVARISRGTPDRITFWTSGGAAIPLGTVTLSGANGYFNKTPVDLAATLTVSGNGVVVTLGNPITSGAQTNQPLNAAGTMSWVSGPVRDLLGNSLAGSTPVSEQGPADVEF</sequence>
<feature type="signal peptide" evidence="1">
    <location>
        <begin position="1"/>
        <end position="29"/>
    </location>
</feature>
<dbReference type="InterPro" id="IPR013783">
    <property type="entry name" value="Ig-like_fold"/>
</dbReference>